<dbReference type="PANTHER" id="PTHR18901:SF38">
    <property type="entry name" value="PSEUDOURIDINE-5'-PHOSPHATASE"/>
    <property type="match status" value="1"/>
</dbReference>
<reference evidence="1" key="2">
    <citation type="submission" date="2021-04" db="EMBL/GenBank/DDBJ databases">
        <authorList>
            <person name="Gilroy R."/>
        </authorList>
    </citation>
    <scope>NUCLEOTIDE SEQUENCE</scope>
    <source>
        <strain evidence="1">CHK191-13928</strain>
    </source>
</reference>
<dbReference type="AlphaFoldDB" id="A0A9D2B8Y4"/>
<dbReference type="SFLD" id="SFLDG01129">
    <property type="entry name" value="C1.5:_HAD__Beta-PGM__Phosphata"/>
    <property type="match status" value="1"/>
</dbReference>
<reference evidence="1" key="1">
    <citation type="journal article" date="2021" name="PeerJ">
        <title>Extensive microbial diversity within the chicken gut microbiome revealed by metagenomics and culture.</title>
        <authorList>
            <person name="Gilroy R."/>
            <person name="Ravi A."/>
            <person name="Getino M."/>
            <person name="Pursley I."/>
            <person name="Horton D.L."/>
            <person name="Alikhan N.F."/>
            <person name="Baker D."/>
            <person name="Gharbi K."/>
            <person name="Hall N."/>
            <person name="Watson M."/>
            <person name="Adriaenssens E.M."/>
            <person name="Foster-Nyarko E."/>
            <person name="Jarju S."/>
            <person name="Secka A."/>
            <person name="Antonio M."/>
            <person name="Oren A."/>
            <person name="Chaudhuri R.R."/>
            <person name="La Ragione R."/>
            <person name="Hildebrand F."/>
            <person name="Pallen M.J."/>
        </authorList>
    </citation>
    <scope>NUCLEOTIDE SEQUENCE</scope>
    <source>
        <strain evidence="1">CHK191-13928</strain>
    </source>
</reference>
<dbReference type="InterPro" id="IPR036412">
    <property type="entry name" value="HAD-like_sf"/>
</dbReference>
<dbReference type="SFLD" id="SFLDG01135">
    <property type="entry name" value="C1.5.6:_HAD__Beta-PGM__Phospha"/>
    <property type="match status" value="1"/>
</dbReference>
<protein>
    <submittedName>
        <fullName evidence="1">HAD family phosphatase</fullName>
    </submittedName>
</protein>
<organism evidence="1 2">
    <name type="scientific">Candidatus Anaerostipes excrementavium</name>
    <dbReference type="NCBI Taxonomy" id="2838463"/>
    <lineage>
        <taxon>Bacteria</taxon>
        <taxon>Bacillati</taxon>
        <taxon>Bacillota</taxon>
        <taxon>Clostridia</taxon>
        <taxon>Lachnospirales</taxon>
        <taxon>Lachnospiraceae</taxon>
        <taxon>Anaerostipes</taxon>
    </lineage>
</organism>
<dbReference type="Gene3D" id="1.10.150.240">
    <property type="entry name" value="Putative phosphatase, domain 2"/>
    <property type="match status" value="1"/>
</dbReference>
<gene>
    <name evidence="1" type="ORF">H9735_04740</name>
</gene>
<dbReference type="NCBIfam" id="TIGR01549">
    <property type="entry name" value="HAD-SF-IA-v1"/>
    <property type="match status" value="1"/>
</dbReference>
<dbReference type="EMBL" id="DXEM01000014">
    <property type="protein sequence ID" value="HIX67421.1"/>
    <property type="molecule type" value="Genomic_DNA"/>
</dbReference>
<dbReference type="CDD" id="cd07505">
    <property type="entry name" value="HAD_BPGM-like"/>
    <property type="match status" value="1"/>
</dbReference>
<dbReference type="PRINTS" id="PR00413">
    <property type="entry name" value="HADHALOGNASE"/>
</dbReference>
<dbReference type="SFLD" id="SFLDS00003">
    <property type="entry name" value="Haloacid_Dehalogenase"/>
    <property type="match status" value="1"/>
</dbReference>
<dbReference type="InterPro" id="IPR023214">
    <property type="entry name" value="HAD_sf"/>
</dbReference>
<evidence type="ECO:0000313" key="2">
    <source>
        <dbReference type="Proteomes" id="UP000886721"/>
    </source>
</evidence>
<proteinExistence type="predicted"/>
<dbReference type="Gene3D" id="3.40.50.1000">
    <property type="entry name" value="HAD superfamily/HAD-like"/>
    <property type="match status" value="1"/>
</dbReference>
<evidence type="ECO:0000313" key="1">
    <source>
        <dbReference type="EMBL" id="HIX67421.1"/>
    </source>
</evidence>
<dbReference type="InterPro" id="IPR023198">
    <property type="entry name" value="PGP-like_dom2"/>
</dbReference>
<comment type="caution">
    <text evidence="1">The sequence shown here is derived from an EMBL/GenBank/DDBJ whole genome shotgun (WGS) entry which is preliminary data.</text>
</comment>
<dbReference type="NCBIfam" id="TIGR01509">
    <property type="entry name" value="HAD-SF-IA-v3"/>
    <property type="match status" value="1"/>
</dbReference>
<dbReference type="Pfam" id="PF13419">
    <property type="entry name" value="HAD_2"/>
    <property type="match status" value="1"/>
</dbReference>
<name>A0A9D2B8Y4_9FIRM</name>
<dbReference type="InterPro" id="IPR006439">
    <property type="entry name" value="HAD-SF_hydro_IA"/>
</dbReference>
<dbReference type="SUPFAM" id="SSF56784">
    <property type="entry name" value="HAD-like"/>
    <property type="match status" value="1"/>
</dbReference>
<dbReference type="InterPro" id="IPR041492">
    <property type="entry name" value="HAD_2"/>
</dbReference>
<sequence length="245" mass="27968">MKLMKGKAKQMEKQRLRSLEAVVFDMDGLMFDSERYIQVSWDKAGTILGYGTLGDHIRETLGFNGEKRREFFLKLCGQDFPYDRFLNLYREIYYDMSREKGIPTKKGLHEILDVLRGLGIKMGVATSSSRENTMKNLEREKIRDYFQVIITGDMIKHGKPEPDIYQKACEELGVLPEQAIALEDAINGIKAAHAAGMMPVMIPDLIQDTTPVDKILFGKYDSLSEFAEVIRKTVGKKEKKSEEEA</sequence>
<accession>A0A9D2B8Y4</accession>
<dbReference type="PANTHER" id="PTHR18901">
    <property type="entry name" value="2-DEOXYGLUCOSE-6-PHOSPHATE PHOSPHATASE 2"/>
    <property type="match status" value="1"/>
</dbReference>
<dbReference type="Proteomes" id="UP000886721">
    <property type="component" value="Unassembled WGS sequence"/>
</dbReference>